<dbReference type="OrthoDB" id="6162091at2759"/>
<evidence type="ECO:0000313" key="6">
    <source>
        <dbReference type="EMBL" id="CAG2194584.1"/>
    </source>
</evidence>
<feature type="compositionally biased region" description="Basic residues" evidence="3">
    <location>
        <begin position="177"/>
        <end position="186"/>
    </location>
</feature>
<dbReference type="InterPro" id="IPR029030">
    <property type="entry name" value="Caspase-like_dom_sf"/>
</dbReference>
<dbReference type="AlphaFoldDB" id="A0A8S3QLN3"/>
<dbReference type="EMBL" id="CAJPWZ010000485">
    <property type="protein sequence ID" value="CAG2194584.1"/>
    <property type="molecule type" value="Genomic_DNA"/>
</dbReference>
<dbReference type="Pfam" id="PF00656">
    <property type="entry name" value="Peptidase_C14"/>
    <property type="match status" value="1"/>
</dbReference>
<dbReference type="GO" id="GO:0006508">
    <property type="term" value="P:proteolysis"/>
    <property type="evidence" value="ECO:0007669"/>
    <property type="project" value="InterPro"/>
</dbReference>
<dbReference type="Gene3D" id="3.40.50.1460">
    <property type="match status" value="1"/>
</dbReference>
<accession>A0A8S3QLN3</accession>
<feature type="domain" description="Caspase family p10" evidence="4">
    <location>
        <begin position="357"/>
        <end position="405"/>
    </location>
</feature>
<evidence type="ECO:0000256" key="3">
    <source>
        <dbReference type="SAM" id="MobiDB-lite"/>
    </source>
</evidence>
<dbReference type="Gene3D" id="3.30.70.1470">
    <property type="entry name" value="Caspase-like"/>
    <property type="match status" value="1"/>
</dbReference>
<sequence>MEGCYNFNQKERGIALLIHNEYFLQSSGYQDRRGDDRDYRRMKKIFKRMGFKVCSFRDQTAKEMLRIADEVAGMEKEHRESDCFVCVVASHGVEAQKDTRVHSLSHDREHMIVGVDGKEMSTSDFVEKFDGENCEGLQGKPKFFFIQACRIGRYRGSSEGMDKGLEVGITTEENMEKKKKKKTKGKHMVDGSVQERATSEKQDSEDETVDESDDSDEDEEDIETSDTDDDEDFAELRAKLQKVDADLSKESHPKQRLESEKRIQRKNREEVDAKGIMPDEDSVNVSVGSSFSKIDVPVNAKTNQQIVSLDKTKPSAHKDELDDKKLVRKKDSKLHTEEVDTKGYKPSTRRVDYVVPMVTVVPCPEDTLIMFASTSGNFAVRSPAAGSWLLNKLYQQLKVHTKDLEKFQKIDFLNILTEILTCMSLETYSPGEKSNTKI</sequence>
<keyword evidence="6" id="KW-0378">Hydrolase</keyword>
<dbReference type="SMART" id="SM00115">
    <property type="entry name" value="CASc"/>
    <property type="match status" value="1"/>
</dbReference>
<feature type="domain" description="Caspase family p20" evidence="5">
    <location>
        <begin position="11"/>
        <end position="150"/>
    </location>
</feature>
<dbReference type="PANTHER" id="PTHR22576">
    <property type="entry name" value="MUCOSA ASSOCIATED LYMPHOID TISSUE LYMPHOMA TRANSLOCATION PROTEIN 1/PARACASPASE"/>
    <property type="match status" value="1"/>
</dbReference>
<dbReference type="InterPro" id="IPR001309">
    <property type="entry name" value="Pept_C14_p20"/>
</dbReference>
<protein>
    <submittedName>
        <fullName evidence="6">CASP7</fullName>
        <ecNumber evidence="6">3.4.22.60</ecNumber>
    </submittedName>
</protein>
<evidence type="ECO:0000313" key="7">
    <source>
        <dbReference type="Proteomes" id="UP000683360"/>
    </source>
</evidence>
<evidence type="ECO:0000256" key="1">
    <source>
        <dbReference type="ARBA" id="ARBA00010134"/>
    </source>
</evidence>
<dbReference type="PANTHER" id="PTHR22576:SF41">
    <property type="entry name" value="CASPASE 14, APOPTOSIS-RELATED CYSTEINE PEPTIDASE"/>
    <property type="match status" value="1"/>
</dbReference>
<comment type="caution">
    <text evidence="6">The sequence shown here is derived from an EMBL/GenBank/DDBJ whole genome shotgun (WGS) entry which is preliminary data.</text>
</comment>
<name>A0A8S3QLN3_MYTED</name>
<feature type="compositionally biased region" description="Acidic residues" evidence="3">
    <location>
        <begin position="203"/>
        <end position="232"/>
    </location>
</feature>
<evidence type="ECO:0000259" key="4">
    <source>
        <dbReference type="PROSITE" id="PS50207"/>
    </source>
</evidence>
<dbReference type="InterPro" id="IPR011600">
    <property type="entry name" value="Pept_C14_caspase"/>
</dbReference>
<dbReference type="InterPro" id="IPR052039">
    <property type="entry name" value="Caspase-related_regulators"/>
</dbReference>
<gene>
    <name evidence="6" type="ORF">MEDL_9602</name>
</gene>
<dbReference type="GO" id="GO:0004197">
    <property type="term" value="F:cysteine-type endopeptidase activity"/>
    <property type="evidence" value="ECO:0007669"/>
    <property type="project" value="InterPro"/>
</dbReference>
<dbReference type="InterPro" id="IPR002138">
    <property type="entry name" value="Pept_C14_p10"/>
</dbReference>
<organism evidence="6 7">
    <name type="scientific">Mytilus edulis</name>
    <name type="common">Blue mussel</name>
    <dbReference type="NCBI Taxonomy" id="6550"/>
    <lineage>
        <taxon>Eukaryota</taxon>
        <taxon>Metazoa</taxon>
        <taxon>Spiralia</taxon>
        <taxon>Lophotrochozoa</taxon>
        <taxon>Mollusca</taxon>
        <taxon>Bivalvia</taxon>
        <taxon>Autobranchia</taxon>
        <taxon>Pteriomorphia</taxon>
        <taxon>Mytilida</taxon>
        <taxon>Mytiloidea</taxon>
        <taxon>Mytilidae</taxon>
        <taxon>Mytilinae</taxon>
        <taxon>Mytilus</taxon>
    </lineage>
</organism>
<dbReference type="SUPFAM" id="SSF52129">
    <property type="entry name" value="Caspase-like"/>
    <property type="match status" value="2"/>
</dbReference>
<dbReference type="PROSITE" id="PS50207">
    <property type="entry name" value="CASPASE_P10"/>
    <property type="match status" value="1"/>
</dbReference>
<dbReference type="InterPro" id="IPR015917">
    <property type="entry name" value="Pept_C14A"/>
</dbReference>
<comment type="similarity">
    <text evidence="1 2">Belongs to the peptidase C14A family.</text>
</comment>
<proteinExistence type="inferred from homology"/>
<dbReference type="PROSITE" id="PS50208">
    <property type="entry name" value="CASPASE_P20"/>
    <property type="match status" value="1"/>
</dbReference>
<dbReference type="EC" id="3.4.22.60" evidence="6"/>
<feature type="region of interest" description="Disordered" evidence="3">
    <location>
        <begin position="174"/>
        <end position="232"/>
    </location>
</feature>
<dbReference type="PRINTS" id="PR00376">
    <property type="entry name" value="IL1BCENZYME"/>
</dbReference>
<evidence type="ECO:0000256" key="2">
    <source>
        <dbReference type="RuleBase" id="RU003971"/>
    </source>
</evidence>
<feature type="region of interest" description="Disordered" evidence="3">
    <location>
        <begin position="244"/>
        <end position="273"/>
    </location>
</feature>
<keyword evidence="7" id="KW-1185">Reference proteome</keyword>
<reference evidence="6" key="1">
    <citation type="submission" date="2021-03" db="EMBL/GenBank/DDBJ databases">
        <authorList>
            <person name="Bekaert M."/>
        </authorList>
    </citation>
    <scope>NUCLEOTIDE SEQUENCE</scope>
</reference>
<dbReference type="Proteomes" id="UP000683360">
    <property type="component" value="Unassembled WGS sequence"/>
</dbReference>
<evidence type="ECO:0000259" key="5">
    <source>
        <dbReference type="PROSITE" id="PS50208"/>
    </source>
</evidence>